<organism evidence="1">
    <name type="scientific">marine metagenome</name>
    <dbReference type="NCBI Taxonomy" id="408172"/>
    <lineage>
        <taxon>unclassified sequences</taxon>
        <taxon>metagenomes</taxon>
        <taxon>ecological metagenomes</taxon>
    </lineage>
</organism>
<dbReference type="AlphaFoldDB" id="A0A381ZCK0"/>
<gene>
    <name evidence="1" type="ORF">METZ01_LOCUS139814</name>
</gene>
<proteinExistence type="predicted"/>
<reference evidence="1" key="1">
    <citation type="submission" date="2018-05" db="EMBL/GenBank/DDBJ databases">
        <authorList>
            <person name="Lanie J.A."/>
            <person name="Ng W.-L."/>
            <person name="Kazmierczak K.M."/>
            <person name="Andrzejewski T.M."/>
            <person name="Davidsen T.M."/>
            <person name="Wayne K.J."/>
            <person name="Tettelin H."/>
            <person name="Glass J.I."/>
            <person name="Rusch D."/>
            <person name="Podicherti R."/>
            <person name="Tsui H.-C.T."/>
            <person name="Winkler M.E."/>
        </authorList>
    </citation>
    <scope>NUCLEOTIDE SEQUENCE</scope>
</reference>
<sequence length="25" mass="3064">MFDYIFMPEMNIIRTVDHGIKHLEL</sequence>
<accession>A0A381ZCK0</accession>
<dbReference type="EMBL" id="UINC01020792">
    <property type="protein sequence ID" value="SVA86960.1"/>
    <property type="molecule type" value="Genomic_DNA"/>
</dbReference>
<evidence type="ECO:0000313" key="1">
    <source>
        <dbReference type="EMBL" id="SVA86960.1"/>
    </source>
</evidence>
<name>A0A381ZCK0_9ZZZZ</name>
<protein>
    <submittedName>
        <fullName evidence="1">Uncharacterized protein</fullName>
    </submittedName>
</protein>